<dbReference type="EMBL" id="UOGK01000152">
    <property type="protein sequence ID" value="VAX38769.1"/>
    <property type="molecule type" value="Genomic_DNA"/>
</dbReference>
<dbReference type="GO" id="GO:0004252">
    <property type="term" value="F:serine-type endopeptidase activity"/>
    <property type="evidence" value="ECO:0007669"/>
    <property type="project" value="UniProtKB-EC"/>
</dbReference>
<dbReference type="NCBIfam" id="TIGR00225">
    <property type="entry name" value="prc"/>
    <property type="match status" value="1"/>
</dbReference>
<protein>
    <submittedName>
        <fullName evidence="6">Carboxyl-terminal protease</fullName>
        <ecNumber evidence="6">3.4.21.102</ecNumber>
    </submittedName>
</protein>
<evidence type="ECO:0000259" key="5">
    <source>
        <dbReference type="PROSITE" id="PS50106"/>
    </source>
</evidence>
<evidence type="ECO:0000256" key="2">
    <source>
        <dbReference type="ARBA" id="ARBA00022670"/>
    </source>
</evidence>
<dbReference type="Pfam" id="PF00595">
    <property type="entry name" value="PDZ"/>
    <property type="match status" value="1"/>
</dbReference>
<dbReference type="InterPro" id="IPR036034">
    <property type="entry name" value="PDZ_sf"/>
</dbReference>
<dbReference type="InterPro" id="IPR005151">
    <property type="entry name" value="Tail-specific_protease"/>
</dbReference>
<dbReference type="Gene3D" id="3.90.226.10">
    <property type="entry name" value="2-enoyl-CoA Hydratase, Chain A, domain 1"/>
    <property type="match status" value="1"/>
</dbReference>
<dbReference type="EC" id="3.4.21.102" evidence="6"/>
<comment type="similarity">
    <text evidence="1">Belongs to the peptidase S41A family.</text>
</comment>
<dbReference type="PANTHER" id="PTHR32060:SF30">
    <property type="entry name" value="CARBOXY-TERMINAL PROCESSING PROTEASE CTPA"/>
    <property type="match status" value="1"/>
</dbReference>
<dbReference type="Gene3D" id="2.30.42.10">
    <property type="match status" value="1"/>
</dbReference>
<dbReference type="SMART" id="SM00228">
    <property type="entry name" value="PDZ"/>
    <property type="match status" value="1"/>
</dbReference>
<sequence length="637" mass="69818">GFKLSEAMVLVMELVELHGGALAAADLLHDPMVAEVIEKADTQAREAETAGEWLKASELFYRLHVLFDVDQRYKGDIRRLSRRLAMIRLYAPEHYWELRNNRRLEAGESALPPYNAIGDHYEEKLEGIDQWLVIQSIEVAGTRHVDGQAVQKMLVAGIDGVETMATTTELAVPFPGLAEGMARQAFLANLEAKRVEIADPKTNINQRTLRRLVADLTELSAQTVRIPEEALLHEFGNGAMSALDDYSVIIWPDEVRRFERNTRGSFIGIGVQIQHDELMRIKVVTPLEGTPAQRVGVRSDDIITKVNGESIAGFTLDQAVDVITGPENTKVELTMEREVDGETVEVDFTIVRKSIKLRSVKGWKRLGASEEDWDWFVDHESRIGYVRLTQFTENTAGDLDKAIDAMLAEGLNGLVLDLRFNPGGLLDQAVKVVGEFVPSGVVVTTEDADGKPTGVEKVKKGSGRLADIPVAVLINPGSASASEIVSGALQDYAAWGKLDAIVIGKRSFGKGSVQNAWPLRTAARAMLKVTTQYYRLPGGRLIHRRAGMAEWGVEPDLTVDMLPSQNEEAITLRRNADVLPLDENGEIVVTDEPQANPDDLLTQGIDLQLEAAVVLLKSRAAGQAQARAAGQSTDSGV</sequence>
<keyword evidence="2 6" id="KW-0645">Protease</keyword>
<dbReference type="SUPFAM" id="SSF50156">
    <property type="entry name" value="PDZ domain-like"/>
    <property type="match status" value="1"/>
</dbReference>
<feature type="domain" description="PDZ" evidence="5">
    <location>
        <begin position="255"/>
        <end position="323"/>
    </location>
</feature>
<name>A0A3B1D958_9ZZZZ</name>
<organism evidence="6">
    <name type="scientific">hydrothermal vent metagenome</name>
    <dbReference type="NCBI Taxonomy" id="652676"/>
    <lineage>
        <taxon>unclassified sequences</taxon>
        <taxon>metagenomes</taxon>
        <taxon>ecological metagenomes</taxon>
    </lineage>
</organism>
<proteinExistence type="inferred from homology"/>
<dbReference type="SUPFAM" id="SSF52096">
    <property type="entry name" value="ClpP/crotonase"/>
    <property type="match status" value="1"/>
</dbReference>
<feature type="non-terminal residue" evidence="6">
    <location>
        <position position="1"/>
    </location>
</feature>
<dbReference type="InterPro" id="IPR004447">
    <property type="entry name" value="Peptidase_S41A"/>
</dbReference>
<dbReference type="GO" id="GO:0030288">
    <property type="term" value="C:outer membrane-bounded periplasmic space"/>
    <property type="evidence" value="ECO:0007669"/>
    <property type="project" value="TreeGrafter"/>
</dbReference>
<evidence type="ECO:0000256" key="4">
    <source>
        <dbReference type="ARBA" id="ARBA00022825"/>
    </source>
</evidence>
<dbReference type="CDD" id="cd07560">
    <property type="entry name" value="Peptidase_S41_CPP"/>
    <property type="match status" value="1"/>
</dbReference>
<dbReference type="Pfam" id="PF03572">
    <property type="entry name" value="Peptidase_S41"/>
    <property type="match status" value="1"/>
</dbReference>
<evidence type="ECO:0000256" key="3">
    <source>
        <dbReference type="ARBA" id="ARBA00022801"/>
    </source>
</evidence>
<evidence type="ECO:0000313" key="6">
    <source>
        <dbReference type="EMBL" id="VAX38769.1"/>
    </source>
</evidence>
<dbReference type="InterPro" id="IPR001478">
    <property type="entry name" value="PDZ"/>
</dbReference>
<evidence type="ECO:0000256" key="1">
    <source>
        <dbReference type="ARBA" id="ARBA00009179"/>
    </source>
</evidence>
<dbReference type="CDD" id="cd06782">
    <property type="entry name" value="cpPDZ_CPP-like"/>
    <property type="match status" value="1"/>
</dbReference>
<dbReference type="Gene3D" id="3.30.750.44">
    <property type="match status" value="1"/>
</dbReference>
<dbReference type="SMART" id="SM00245">
    <property type="entry name" value="TSPc"/>
    <property type="match status" value="1"/>
</dbReference>
<dbReference type="GO" id="GO:0007165">
    <property type="term" value="P:signal transduction"/>
    <property type="evidence" value="ECO:0007669"/>
    <property type="project" value="TreeGrafter"/>
</dbReference>
<dbReference type="AlphaFoldDB" id="A0A3B1D958"/>
<dbReference type="PANTHER" id="PTHR32060">
    <property type="entry name" value="TAIL-SPECIFIC PROTEASE"/>
    <property type="match status" value="1"/>
</dbReference>
<dbReference type="InterPro" id="IPR029045">
    <property type="entry name" value="ClpP/crotonase-like_dom_sf"/>
</dbReference>
<keyword evidence="3 6" id="KW-0378">Hydrolase</keyword>
<reference evidence="6" key="1">
    <citation type="submission" date="2018-06" db="EMBL/GenBank/DDBJ databases">
        <authorList>
            <person name="Zhirakovskaya E."/>
        </authorList>
    </citation>
    <scope>NUCLEOTIDE SEQUENCE</scope>
</reference>
<dbReference type="GO" id="GO:0006508">
    <property type="term" value="P:proteolysis"/>
    <property type="evidence" value="ECO:0007669"/>
    <property type="project" value="UniProtKB-KW"/>
</dbReference>
<dbReference type="PROSITE" id="PS50106">
    <property type="entry name" value="PDZ"/>
    <property type="match status" value="1"/>
</dbReference>
<accession>A0A3B1D958</accession>
<keyword evidence="4" id="KW-0720">Serine protease</keyword>
<gene>
    <name evidence="6" type="ORF">MNBD_PLANCTO03-2002</name>
</gene>